<evidence type="ECO:0000256" key="2">
    <source>
        <dbReference type="ARBA" id="ARBA00022692"/>
    </source>
</evidence>
<dbReference type="InterPro" id="IPR011701">
    <property type="entry name" value="MFS"/>
</dbReference>
<dbReference type="InterPro" id="IPR020846">
    <property type="entry name" value="MFS_dom"/>
</dbReference>
<feature type="transmembrane region" description="Helical" evidence="6">
    <location>
        <begin position="304"/>
        <end position="323"/>
    </location>
</feature>
<comment type="subcellular location">
    <subcellularLocation>
        <location evidence="1">Cell membrane</location>
        <topology evidence="1">Multi-pass membrane protein</topology>
    </subcellularLocation>
</comment>
<feature type="transmembrane region" description="Helical" evidence="6">
    <location>
        <begin position="112"/>
        <end position="132"/>
    </location>
</feature>
<feature type="transmembrane region" description="Helical" evidence="6">
    <location>
        <begin position="422"/>
        <end position="441"/>
    </location>
</feature>
<reference evidence="8 9" key="1">
    <citation type="submission" date="2021-05" db="EMBL/GenBank/DDBJ databases">
        <title>Novel species in genus Cellulomonas.</title>
        <authorList>
            <person name="Zhang G."/>
        </authorList>
    </citation>
    <scope>NUCLEOTIDE SEQUENCE [LARGE SCALE GENOMIC DNA]</scope>
    <source>
        <strain evidence="9">zg-ZUI157</strain>
    </source>
</reference>
<protein>
    <submittedName>
        <fullName evidence="8">MFS transporter</fullName>
    </submittedName>
</protein>
<evidence type="ECO:0000313" key="9">
    <source>
        <dbReference type="Proteomes" id="UP000679335"/>
    </source>
</evidence>
<keyword evidence="2 6" id="KW-0812">Transmembrane</keyword>
<dbReference type="PROSITE" id="PS50850">
    <property type="entry name" value="MFS"/>
    <property type="match status" value="1"/>
</dbReference>
<dbReference type="InterPro" id="IPR036259">
    <property type="entry name" value="MFS_trans_sf"/>
</dbReference>
<name>A0ABX8GJ58_9CELL</name>
<feature type="transmembrane region" description="Helical" evidence="6">
    <location>
        <begin position="138"/>
        <end position="158"/>
    </location>
</feature>
<organism evidence="8 9">
    <name type="scientific">Cellulomonas dongxiuzhuiae</name>
    <dbReference type="NCBI Taxonomy" id="2819979"/>
    <lineage>
        <taxon>Bacteria</taxon>
        <taxon>Bacillati</taxon>
        <taxon>Actinomycetota</taxon>
        <taxon>Actinomycetes</taxon>
        <taxon>Micrococcales</taxon>
        <taxon>Cellulomonadaceae</taxon>
        <taxon>Cellulomonas</taxon>
    </lineage>
</organism>
<dbReference type="PANTHER" id="PTHR23514:SF13">
    <property type="entry name" value="INNER MEMBRANE PROTEIN YBJJ"/>
    <property type="match status" value="1"/>
</dbReference>
<feature type="transmembrane region" description="Helical" evidence="6">
    <location>
        <begin position="83"/>
        <end position="105"/>
    </location>
</feature>
<dbReference type="Gene3D" id="1.20.1250.20">
    <property type="entry name" value="MFS general substrate transporter like domains"/>
    <property type="match status" value="2"/>
</dbReference>
<feature type="transmembrane region" description="Helical" evidence="6">
    <location>
        <begin position="49"/>
        <end position="67"/>
    </location>
</feature>
<dbReference type="SUPFAM" id="SSF103473">
    <property type="entry name" value="MFS general substrate transporter"/>
    <property type="match status" value="1"/>
</dbReference>
<dbReference type="Pfam" id="PF07690">
    <property type="entry name" value="MFS_1"/>
    <property type="match status" value="2"/>
</dbReference>
<keyword evidence="3 6" id="KW-1133">Transmembrane helix</keyword>
<sequence>MEGNPRIDSRVRCAATACPRTSRPHPRPLPTRSPSVSPHAPSVVSRARLLLVGLFALAGLAFASWLARIPTVRDLLDLSTADLGLLLLVGSVGSLLTVTTAGALVQRLGSRRVLLVSTLVLATALVLLGVGPTVGSRALLAAGIFLNGVAVALGNVAINVESARIERALGRTVIPQFHAAFSIGAVVGSGAGAVASAAGVPVGVQLPLTAVVVVVWRLASLRGVVLPAPVVAAAARAAAPPVAAPPVSRARRGARRLATALDAWREPRTLLVGVVVLSAAFSEGAANNWLSLAVVDGFARSESVGGAVLGLFVASMTVVRLLGTRLIDRYGRVAVLRASGGASVVGLLLFGFAPSLALACAGVVLWGAGAALAVPVGIAAASDDPVRAAGRVAVVSAFASVASLVAPPVLGLAAQSVGARQALVLIVAAMVASVVVAPAVAPQTSDVPAPGGAGPATPGDGPPRLGGDPVASADLDHLVRARRHLPSVRAVRLRRRPRAGRPGARGGAR</sequence>
<evidence type="ECO:0000259" key="7">
    <source>
        <dbReference type="PROSITE" id="PS50850"/>
    </source>
</evidence>
<feature type="transmembrane region" description="Helical" evidence="6">
    <location>
        <begin position="388"/>
        <end position="410"/>
    </location>
</feature>
<evidence type="ECO:0000256" key="6">
    <source>
        <dbReference type="SAM" id="Phobius"/>
    </source>
</evidence>
<feature type="compositionally biased region" description="Basic residues" evidence="5">
    <location>
        <begin position="486"/>
        <end position="499"/>
    </location>
</feature>
<evidence type="ECO:0000256" key="1">
    <source>
        <dbReference type="ARBA" id="ARBA00004651"/>
    </source>
</evidence>
<evidence type="ECO:0000256" key="3">
    <source>
        <dbReference type="ARBA" id="ARBA00022989"/>
    </source>
</evidence>
<accession>A0ABX8GJ58</accession>
<feature type="region of interest" description="Disordered" evidence="5">
    <location>
        <begin position="445"/>
        <end position="473"/>
    </location>
</feature>
<proteinExistence type="predicted"/>
<evidence type="ECO:0000256" key="4">
    <source>
        <dbReference type="ARBA" id="ARBA00023136"/>
    </source>
</evidence>
<keyword evidence="9" id="KW-1185">Reference proteome</keyword>
<feature type="transmembrane region" description="Helical" evidence="6">
    <location>
        <begin position="179"/>
        <end position="204"/>
    </location>
</feature>
<feature type="domain" description="Major facilitator superfamily (MFS) profile" evidence="7">
    <location>
        <begin position="47"/>
        <end position="445"/>
    </location>
</feature>
<evidence type="ECO:0000313" key="8">
    <source>
        <dbReference type="EMBL" id="QWC15289.1"/>
    </source>
</evidence>
<feature type="compositionally biased region" description="Low complexity" evidence="5">
    <location>
        <begin position="455"/>
        <end position="469"/>
    </location>
</feature>
<keyword evidence="4 6" id="KW-0472">Membrane</keyword>
<dbReference type="InterPro" id="IPR051788">
    <property type="entry name" value="MFS_Transporter"/>
</dbReference>
<feature type="transmembrane region" description="Helical" evidence="6">
    <location>
        <begin position="344"/>
        <end position="368"/>
    </location>
</feature>
<dbReference type="PANTHER" id="PTHR23514">
    <property type="entry name" value="BYPASS OF STOP CODON PROTEIN 6"/>
    <property type="match status" value="1"/>
</dbReference>
<dbReference type="EMBL" id="CP076023">
    <property type="protein sequence ID" value="QWC15289.1"/>
    <property type="molecule type" value="Genomic_DNA"/>
</dbReference>
<feature type="region of interest" description="Disordered" evidence="5">
    <location>
        <begin position="486"/>
        <end position="509"/>
    </location>
</feature>
<evidence type="ECO:0000256" key="5">
    <source>
        <dbReference type="SAM" id="MobiDB-lite"/>
    </source>
</evidence>
<dbReference type="Proteomes" id="UP000679335">
    <property type="component" value="Chromosome"/>
</dbReference>
<feature type="region of interest" description="Disordered" evidence="5">
    <location>
        <begin position="17"/>
        <end position="39"/>
    </location>
</feature>
<gene>
    <name evidence="8" type="ORF">KKR89_13320</name>
</gene>